<dbReference type="CDD" id="cd00082">
    <property type="entry name" value="HisKA"/>
    <property type="match status" value="1"/>
</dbReference>
<protein>
    <recommendedName>
        <fullName evidence="3">histidine kinase</fullName>
        <ecNumber evidence="3">2.7.13.3</ecNumber>
    </recommendedName>
</protein>
<evidence type="ECO:0000259" key="17">
    <source>
        <dbReference type="PROSITE" id="PS50109"/>
    </source>
</evidence>
<evidence type="ECO:0000313" key="20">
    <source>
        <dbReference type="EMBL" id="MCK7592210.1"/>
    </source>
</evidence>
<keyword evidence="5 13" id="KW-0597">Phosphoprotein</keyword>
<dbReference type="Pfam" id="PF00512">
    <property type="entry name" value="HisKA"/>
    <property type="match status" value="1"/>
</dbReference>
<dbReference type="SUPFAM" id="SSF47384">
    <property type="entry name" value="Homodimeric domain of signal transducing histidine kinase"/>
    <property type="match status" value="1"/>
</dbReference>
<keyword evidence="21" id="KW-1185">Reference proteome</keyword>
<feature type="transmembrane region" description="Helical" evidence="16">
    <location>
        <begin position="6"/>
        <end position="26"/>
    </location>
</feature>
<feature type="coiled-coil region" evidence="14">
    <location>
        <begin position="81"/>
        <end position="111"/>
    </location>
</feature>
<keyword evidence="4" id="KW-1003">Cell membrane</keyword>
<feature type="region of interest" description="Disordered" evidence="15">
    <location>
        <begin position="661"/>
        <end position="708"/>
    </location>
</feature>
<dbReference type="SUPFAM" id="SSF55874">
    <property type="entry name" value="ATPase domain of HSP90 chaperone/DNA topoisomerase II/histidine kinase"/>
    <property type="match status" value="1"/>
</dbReference>
<evidence type="ECO:0000256" key="13">
    <source>
        <dbReference type="PROSITE-ProRule" id="PRU00169"/>
    </source>
</evidence>
<dbReference type="PROSITE" id="PS50110">
    <property type="entry name" value="RESPONSE_REGULATORY"/>
    <property type="match status" value="1"/>
</dbReference>
<dbReference type="Proteomes" id="UP001431449">
    <property type="component" value="Unassembled WGS sequence"/>
</dbReference>
<evidence type="ECO:0000259" key="18">
    <source>
        <dbReference type="PROSITE" id="PS50110"/>
    </source>
</evidence>
<dbReference type="PRINTS" id="PR00344">
    <property type="entry name" value="BCTRLSENSOR"/>
</dbReference>
<evidence type="ECO:0000256" key="9">
    <source>
        <dbReference type="ARBA" id="ARBA00022989"/>
    </source>
</evidence>
<feature type="compositionally biased region" description="Pro residues" evidence="15">
    <location>
        <begin position="514"/>
        <end position="530"/>
    </location>
</feature>
<feature type="compositionally biased region" description="Pro residues" evidence="15">
    <location>
        <begin position="693"/>
        <end position="705"/>
    </location>
</feature>
<feature type="compositionally biased region" description="Low complexity" evidence="15">
    <location>
        <begin position="675"/>
        <end position="692"/>
    </location>
</feature>
<dbReference type="PROSITE" id="PS50894">
    <property type="entry name" value="HPT"/>
    <property type="match status" value="1"/>
</dbReference>
<feature type="region of interest" description="Disordered" evidence="15">
    <location>
        <begin position="476"/>
        <end position="535"/>
    </location>
</feature>
<keyword evidence="6 16" id="KW-0812">Transmembrane</keyword>
<dbReference type="SUPFAM" id="SSF52172">
    <property type="entry name" value="CheY-like"/>
    <property type="match status" value="1"/>
</dbReference>
<keyword evidence="9 16" id="KW-1133">Transmembrane helix</keyword>
<dbReference type="InterPro" id="IPR003594">
    <property type="entry name" value="HATPase_dom"/>
</dbReference>
<feature type="modified residue" description="Phosphohistidine" evidence="12">
    <location>
        <position position="759"/>
    </location>
</feature>
<dbReference type="InterPro" id="IPR005467">
    <property type="entry name" value="His_kinase_dom"/>
</dbReference>
<name>A0ABT0GCE6_9GAMM</name>
<dbReference type="RefSeq" id="WP_248204243.1">
    <property type="nucleotide sequence ID" value="NZ_JALNMH010000001.1"/>
</dbReference>
<dbReference type="InterPro" id="IPR004358">
    <property type="entry name" value="Sig_transdc_His_kin-like_C"/>
</dbReference>
<dbReference type="SMART" id="SM00073">
    <property type="entry name" value="HPT"/>
    <property type="match status" value="1"/>
</dbReference>
<dbReference type="InterPro" id="IPR001789">
    <property type="entry name" value="Sig_transdc_resp-reg_receiver"/>
</dbReference>
<feature type="domain" description="Histidine kinase" evidence="17">
    <location>
        <begin position="118"/>
        <end position="339"/>
    </location>
</feature>
<evidence type="ECO:0000256" key="7">
    <source>
        <dbReference type="ARBA" id="ARBA00022741"/>
    </source>
</evidence>
<evidence type="ECO:0000256" key="6">
    <source>
        <dbReference type="ARBA" id="ARBA00022692"/>
    </source>
</evidence>
<gene>
    <name evidence="20" type="ORF">M0G41_00840</name>
</gene>
<dbReference type="EC" id="2.7.13.3" evidence="3"/>
<dbReference type="Pfam" id="PF01627">
    <property type="entry name" value="Hpt"/>
    <property type="match status" value="1"/>
</dbReference>
<dbReference type="InterPro" id="IPR036641">
    <property type="entry name" value="HPT_dom_sf"/>
</dbReference>
<feature type="modified residue" description="4-aspartylphosphate" evidence="13">
    <location>
        <position position="584"/>
    </location>
</feature>
<dbReference type="EMBL" id="JALNMH010000001">
    <property type="protein sequence ID" value="MCK7592210.1"/>
    <property type="molecule type" value="Genomic_DNA"/>
</dbReference>
<evidence type="ECO:0000256" key="3">
    <source>
        <dbReference type="ARBA" id="ARBA00012438"/>
    </source>
</evidence>
<keyword evidence="8 20" id="KW-0067">ATP-binding</keyword>
<evidence type="ECO:0000256" key="11">
    <source>
        <dbReference type="ARBA" id="ARBA00023136"/>
    </source>
</evidence>
<dbReference type="InterPro" id="IPR036097">
    <property type="entry name" value="HisK_dim/P_sf"/>
</dbReference>
<evidence type="ECO:0000256" key="12">
    <source>
        <dbReference type="PROSITE-ProRule" id="PRU00110"/>
    </source>
</evidence>
<dbReference type="SMART" id="SM00387">
    <property type="entry name" value="HATPase_c"/>
    <property type="match status" value="1"/>
</dbReference>
<organism evidence="20 21">
    <name type="scientific">Pseudomarimonas salicorniae</name>
    <dbReference type="NCBI Taxonomy" id="2933270"/>
    <lineage>
        <taxon>Bacteria</taxon>
        <taxon>Pseudomonadati</taxon>
        <taxon>Pseudomonadota</taxon>
        <taxon>Gammaproteobacteria</taxon>
        <taxon>Lysobacterales</taxon>
        <taxon>Lysobacteraceae</taxon>
        <taxon>Pseudomarimonas</taxon>
    </lineage>
</organism>
<evidence type="ECO:0000256" key="15">
    <source>
        <dbReference type="SAM" id="MobiDB-lite"/>
    </source>
</evidence>
<dbReference type="Gene3D" id="1.10.287.130">
    <property type="match status" value="1"/>
</dbReference>
<evidence type="ECO:0000256" key="10">
    <source>
        <dbReference type="ARBA" id="ARBA00023012"/>
    </source>
</evidence>
<keyword evidence="7" id="KW-0547">Nucleotide-binding</keyword>
<dbReference type="PROSITE" id="PS50109">
    <property type="entry name" value="HIS_KIN"/>
    <property type="match status" value="1"/>
</dbReference>
<feature type="transmembrane region" description="Helical" evidence="16">
    <location>
        <begin position="33"/>
        <end position="51"/>
    </location>
</feature>
<dbReference type="CDD" id="cd17546">
    <property type="entry name" value="REC_hyHK_CKI1_RcsC-like"/>
    <property type="match status" value="1"/>
</dbReference>
<accession>A0ABT0GCE6</accession>
<dbReference type="SUPFAM" id="SSF47226">
    <property type="entry name" value="Histidine-containing phosphotransfer domain, HPT domain"/>
    <property type="match status" value="1"/>
</dbReference>
<sequence>MNLPVVWSRLALGSAALATVVLLLQWAMPHPALLWLALLLAGLSAAGQWLAGRSPGTNGAAPVQRREPVAGDLAGGRRDELLELRSEIERHKALEQELLAAKQAAEAATMAKGEFLATMSHEIRTPLNGIIPLLDILLTSPLGPDQRDYVQTAFGSARQLLRIVDDILDYSKLEASKLELETVGLNLKEVLEGVQRLMEKPAEAKQIGLNLAIDPSVRLAVRGDPVRLRQILTNLVSNAVKFTDRGAVTLSVSRRGETRTHHDLRFEVRDTGCGVAPEAASKLFKPFSQADASTTRTFGGTGLGLVICKRIVDLMGGQIGVESELGKGSVFWFQIPMLKAVGDMGSARHHGLQGSRILVLSSDPQLLRRLSVSIPQWGATPVPASNTQEALTKLRAAANRPDAFSFQLLMVDLNSVRTTALGLHRNLMREGGLEDLRVVYLQGEEPPPEEIVNSDRVLVLPRSSNDAELRQLLGRHLDDPGASTGAAEPDVRVSAPARGAARPLPAAPAARPRPAAPEPAAPAPSPPPGPKLRGHMLLVEDNPVNRQVAQRLLSLSGLTMDCAENGREAVDMSARGRYDAVLMDCQMPVLDGYAATREIREREKKAGMDRIPIIAMTANAMVGDREKCLNAGMDDYLSKPLNRHLLEQTIRKWLMRRAESSPVSVINDREPESSPPARSAPAPQAKPAAARPGPRPAPPPAPPRADPINREVVDDLKEIMGAEFDSLVRVFLEDAPRSIERLRQAAEGKEIDLMVGPAHTLKSTSANLGAMELSAIAKQIEYGARQKNLDEPLTRVAQLEQEFSRADQALRMLLG</sequence>
<evidence type="ECO:0000256" key="2">
    <source>
        <dbReference type="ARBA" id="ARBA00004651"/>
    </source>
</evidence>
<dbReference type="Pfam" id="PF00072">
    <property type="entry name" value="Response_reg"/>
    <property type="match status" value="1"/>
</dbReference>
<comment type="catalytic activity">
    <reaction evidence="1">
        <text>ATP + protein L-histidine = ADP + protein N-phospho-L-histidine.</text>
        <dbReference type="EC" id="2.7.13.3"/>
    </reaction>
</comment>
<dbReference type="SMART" id="SM00388">
    <property type="entry name" value="HisKA"/>
    <property type="match status" value="1"/>
</dbReference>
<dbReference type="PANTHER" id="PTHR45339:SF1">
    <property type="entry name" value="HYBRID SIGNAL TRANSDUCTION HISTIDINE KINASE J"/>
    <property type="match status" value="1"/>
</dbReference>
<evidence type="ECO:0000256" key="8">
    <source>
        <dbReference type="ARBA" id="ARBA00022840"/>
    </source>
</evidence>
<feature type="compositionally biased region" description="Low complexity" evidence="15">
    <location>
        <begin position="495"/>
        <end position="513"/>
    </location>
</feature>
<reference evidence="20" key="1">
    <citation type="submission" date="2022-04" db="EMBL/GenBank/DDBJ databases">
        <title>Lysobacter sp. CAU 1642 isolated from sea sand.</title>
        <authorList>
            <person name="Kim W."/>
        </authorList>
    </citation>
    <scope>NUCLEOTIDE SEQUENCE</scope>
    <source>
        <strain evidence="20">CAU 1642</strain>
    </source>
</reference>
<dbReference type="InterPro" id="IPR036890">
    <property type="entry name" value="HATPase_C_sf"/>
</dbReference>
<dbReference type="GO" id="GO:0005524">
    <property type="term" value="F:ATP binding"/>
    <property type="evidence" value="ECO:0007669"/>
    <property type="project" value="UniProtKB-KW"/>
</dbReference>
<evidence type="ECO:0000259" key="19">
    <source>
        <dbReference type="PROSITE" id="PS50894"/>
    </source>
</evidence>
<dbReference type="InterPro" id="IPR008207">
    <property type="entry name" value="Sig_transdc_His_kin_Hpt_dom"/>
</dbReference>
<evidence type="ECO:0000256" key="16">
    <source>
        <dbReference type="SAM" id="Phobius"/>
    </source>
</evidence>
<dbReference type="SMART" id="SM00448">
    <property type="entry name" value="REC"/>
    <property type="match status" value="1"/>
</dbReference>
<dbReference type="Pfam" id="PF02518">
    <property type="entry name" value="HATPase_c"/>
    <property type="match status" value="1"/>
</dbReference>
<keyword evidence="14" id="KW-0175">Coiled coil</keyword>
<dbReference type="InterPro" id="IPR011006">
    <property type="entry name" value="CheY-like_superfamily"/>
</dbReference>
<comment type="caution">
    <text evidence="20">The sequence shown here is derived from an EMBL/GenBank/DDBJ whole genome shotgun (WGS) entry which is preliminary data.</text>
</comment>
<feature type="domain" description="HPt" evidence="19">
    <location>
        <begin position="720"/>
        <end position="815"/>
    </location>
</feature>
<comment type="subcellular location">
    <subcellularLocation>
        <location evidence="2">Cell membrane</location>
        <topology evidence="2">Multi-pass membrane protein</topology>
    </subcellularLocation>
</comment>
<evidence type="ECO:0000256" key="5">
    <source>
        <dbReference type="ARBA" id="ARBA00022553"/>
    </source>
</evidence>
<dbReference type="Gene3D" id="3.30.565.10">
    <property type="entry name" value="Histidine kinase-like ATPase, C-terminal domain"/>
    <property type="match status" value="1"/>
</dbReference>
<proteinExistence type="predicted"/>
<keyword evidence="10" id="KW-0902">Two-component regulatory system</keyword>
<dbReference type="Gene3D" id="3.40.50.2300">
    <property type="match status" value="1"/>
</dbReference>
<evidence type="ECO:0000256" key="4">
    <source>
        <dbReference type="ARBA" id="ARBA00022475"/>
    </source>
</evidence>
<keyword evidence="11 16" id="KW-0472">Membrane</keyword>
<evidence type="ECO:0000313" key="21">
    <source>
        <dbReference type="Proteomes" id="UP001431449"/>
    </source>
</evidence>
<dbReference type="InterPro" id="IPR003661">
    <property type="entry name" value="HisK_dim/P_dom"/>
</dbReference>
<dbReference type="PANTHER" id="PTHR45339">
    <property type="entry name" value="HYBRID SIGNAL TRANSDUCTION HISTIDINE KINASE J"/>
    <property type="match status" value="1"/>
</dbReference>
<evidence type="ECO:0000256" key="1">
    <source>
        <dbReference type="ARBA" id="ARBA00000085"/>
    </source>
</evidence>
<evidence type="ECO:0000256" key="14">
    <source>
        <dbReference type="SAM" id="Coils"/>
    </source>
</evidence>
<feature type="domain" description="Response regulatory" evidence="18">
    <location>
        <begin position="535"/>
        <end position="654"/>
    </location>
</feature>
<dbReference type="CDD" id="cd16922">
    <property type="entry name" value="HATPase_EvgS-ArcB-TorS-like"/>
    <property type="match status" value="1"/>
</dbReference>
<dbReference type="Gene3D" id="1.20.120.160">
    <property type="entry name" value="HPT domain"/>
    <property type="match status" value="1"/>
</dbReference>